<evidence type="ECO:0000259" key="1">
    <source>
        <dbReference type="Pfam" id="PF07883"/>
    </source>
</evidence>
<dbReference type="InterPro" id="IPR047142">
    <property type="entry name" value="OryJ/VirC-like"/>
</dbReference>
<dbReference type="PANTHER" id="PTHR36156">
    <property type="entry name" value="SLR2101 PROTEIN"/>
    <property type="match status" value="1"/>
</dbReference>
<gene>
    <name evidence="2" type="ORF">GFSPODELE1_LOCUS859</name>
</gene>
<accession>A0ABP1CJ48</accession>
<dbReference type="InterPro" id="IPR011051">
    <property type="entry name" value="RmlC_Cupin_sf"/>
</dbReference>
<dbReference type="Gene3D" id="2.20.70.150">
    <property type="match status" value="1"/>
</dbReference>
<keyword evidence="3" id="KW-1185">Reference proteome</keyword>
<evidence type="ECO:0000313" key="3">
    <source>
        <dbReference type="Proteomes" id="UP001497453"/>
    </source>
</evidence>
<dbReference type="Gene3D" id="2.60.120.10">
    <property type="entry name" value="Jelly Rolls"/>
    <property type="match status" value="1"/>
</dbReference>
<sequence>MSGDKPSAVRRLVTGHTNDGVAIIKNDGVLPLHEYAPGLEVARIWVTDSVPSKDNNIDIDGASRPVTRDNGLVSTGGTNCVITDLAPGASTPWHRASSVDHNILISGTVVLKTEDGEETLKPGDITIQRGTMHAWYNPGPGYARWFCVLVDGEPAEIKGERLEAAIKV</sequence>
<feature type="domain" description="Cupin type-2" evidence="1">
    <location>
        <begin position="82"/>
        <end position="148"/>
    </location>
</feature>
<dbReference type="InterPro" id="IPR013096">
    <property type="entry name" value="Cupin_2"/>
</dbReference>
<dbReference type="Proteomes" id="UP001497453">
    <property type="component" value="Chromosome 1"/>
</dbReference>
<organism evidence="2 3">
    <name type="scientific">Somion occarium</name>
    <dbReference type="NCBI Taxonomy" id="3059160"/>
    <lineage>
        <taxon>Eukaryota</taxon>
        <taxon>Fungi</taxon>
        <taxon>Dikarya</taxon>
        <taxon>Basidiomycota</taxon>
        <taxon>Agaricomycotina</taxon>
        <taxon>Agaricomycetes</taxon>
        <taxon>Polyporales</taxon>
        <taxon>Cerrenaceae</taxon>
        <taxon>Somion</taxon>
    </lineage>
</organism>
<dbReference type="EMBL" id="OZ037944">
    <property type="protein sequence ID" value="CAL1695691.1"/>
    <property type="molecule type" value="Genomic_DNA"/>
</dbReference>
<proteinExistence type="predicted"/>
<dbReference type="PANTHER" id="PTHR36156:SF2">
    <property type="entry name" value="CUPIN TYPE-2 DOMAIN-CONTAINING PROTEIN"/>
    <property type="match status" value="1"/>
</dbReference>
<reference evidence="3" key="1">
    <citation type="submission" date="2024-04" db="EMBL/GenBank/DDBJ databases">
        <authorList>
            <person name="Shaw F."/>
            <person name="Minotto A."/>
        </authorList>
    </citation>
    <scope>NUCLEOTIDE SEQUENCE [LARGE SCALE GENOMIC DNA]</scope>
</reference>
<name>A0ABP1CJ48_9APHY</name>
<dbReference type="SUPFAM" id="SSF51182">
    <property type="entry name" value="RmlC-like cupins"/>
    <property type="match status" value="1"/>
</dbReference>
<evidence type="ECO:0000313" key="2">
    <source>
        <dbReference type="EMBL" id="CAL1695691.1"/>
    </source>
</evidence>
<dbReference type="InterPro" id="IPR014710">
    <property type="entry name" value="RmlC-like_jellyroll"/>
</dbReference>
<protein>
    <recommendedName>
        <fullName evidence="1">Cupin type-2 domain-containing protein</fullName>
    </recommendedName>
</protein>
<dbReference type="Pfam" id="PF07883">
    <property type="entry name" value="Cupin_2"/>
    <property type="match status" value="1"/>
</dbReference>
<dbReference type="CDD" id="cd02231">
    <property type="entry name" value="cupin_BLL6423-like"/>
    <property type="match status" value="1"/>
</dbReference>